<evidence type="ECO:0000313" key="2">
    <source>
        <dbReference type="Proteomes" id="UP000645217"/>
    </source>
</evidence>
<keyword evidence="2" id="KW-1185">Reference proteome</keyword>
<dbReference type="EMBL" id="BMNT01000001">
    <property type="protein sequence ID" value="GGK61490.1"/>
    <property type="molecule type" value="Genomic_DNA"/>
</dbReference>
<name>A0A917QQ26_9ACTN</name>
<comment type="caution">
    <text evidence="1">The sequence shown here is derived from an EMBL/GenBank/DDBJ whole genome shotgun (WGS) entry which is preliminary data.</text>
</comment>
<sequence>MNIFEADRAYQGFGVDGLVLCAACGLAVVDGWQPEHTRFHEALAALVPLNPTP</sequence>
<dbReference type="Proteomes" id="UP000645217">
    <property type="component" value="Unassembled WGS sequence"/>
</dbReference>
<accession>A0A917QQ26</accession>
<dbReference type="AlphaFoldDB" id="A0A917QQ26"/>
<dbReference type="RefSeq" id="WP_189160883.1">
    <property type="nucleotide sequence ID" value="NZ_BMNT01000001.1"/>
</dbReference>
<proteinExistence type="predicted"/>
<reference evidence="1" key="2">
    <citation type="submission" date="2020-09" db="EMBL/GenBank/DDBJ databases">
        <authorList>
            <person name="Sun Q."/>
            <person name="Ohkuma M."/>
        </authorList>
    </citation>
    <scope>NUCLEOTIDE SEQUENCE</scope>
    <source>
        <strain evidence="1">JCM 13064</strain>
    </source>
</reference>
<gene>
    <name evidence="1" type="ORF">GCM10007964_00750</name>
</gene>
<reference evidence="1" key="1">
    <citation type="journal article" date="2014" name="Int. J. Syst. Evol. Microbiol.">
        <title>Complete genome sequence of Corynebacterium casei LMG S-19264T (=DSM 44701T), isolated from a smear-ripened cheese.</title>
        <authorList>
            <consortium name="US DOE Joint Genome Institute (JGI-PGF)"/>
            <person name="Walter F."/>
            <person name="Albersmeier A."/>
            <person name="Kalinowski J."/>
            <person name="Ruckert C."/>
        </authorList>
    </citation>
    <scope>NUCLEOTIDE SEQUENCE</scope>
    <source>
        <strain evidence="1">JCM 13064</strain>
    </source>
</reference>
<organism evidence="1 2">
    <name type="scientific">Sphaerisporangium melleum</name>
    <dbReference type="NCBI Taxonomy" id="321316"/>
    <lineage>
        <taxon>Bacteria</taxon>
        <taxon>Bacillati</taxon>
        <taxon>Actinomycetota</taxon>
        <taxon>Actinomycetes</taxon>
        <taxon>Streptosporangiales</taxon>
        <taxon>Streptosporangiaceae</taxon>
        <taxon>Sphaerisporangium</taxon>
    </lineage>
</organism>
<evidence type="ECO:0000313" key="1">
    <source>
        <dbReference type="EMBL" id="GGK61490.1"/>
    </source>
</evidence>
<protein>
    <submittedName>
        <fullName evidence="1">Uncharacterized protein</fullName>
    </submittedName>
</protein>